<comment type="caution">
    <text evidence="4">The sequence shown here is derived from an EMBL/GenBank/DDBJ whole genome shotgun (WGS) entry which is preliminary data.</text>
</comment>
<dbReference type="PROSITE" id="PS00080">
    <property type="entry name" value="MULTICOPPER_OXIDASE2"/>
    <property type="match status" value="1"/>
</dbReference>
<evidence type="ECO:0000313" key="4">
    <source>
        <dbReference type="EMBL" id="MFH7599269.1"/>
    </source>
</evidence>
<proteinExistence type="predicted"/>
<feature type="compositionally biased region" description="Polar residues" evidence="2">
    <location>
        <begin position="1"/>
        <end position="10"/>
    </location>
</feature>
<dbReference type="Gene3D" id="2.60.40.420">
    <property type="entry name" value="Cupredoxins - blue copper proteins"/>
    <property type="match status" value="1"/>
</dbReference>
<dbReference type="Pfam" id="PF07731">
    <property type="entry name" value="Cu-oxidase_2"/>
    <property type="match status" value="1"/>
</dbReference>
<dbReference type="EMBL" id="JBBDHD010000117">
    <property type="protein sequence ID" value="MFH7599269.1"/>
    <property type="molecule type" value="Genomic_DNA"/>
</dbReference>
<feature type="region of interest" description="Disordered" evidence="2">
    <location>
        <begin position="1"/>
        <end position="26"/>
    </location>
</feature>
<keyword evidence="1" id="KW-0479">Metal-binding</keyword>
<dbReference type="InterPro" id="IPR008972">
    <property type="entry name" value="Cupredoxin"/>
</dbReference>
<dbReference type="Proteomes" id="UP001610631">
    <property type="component" value="Unassembled WGS sequence"/>
</dbReference>
<dbReference type="InterPro" id="IPR002355">
    <property type="entry name" value="Cu_oxidase_Cu_BS"/>
</dbReference>
<evidence type="ECO:0000259" key="3">
    <source>
        <dbReference type="Pfam" id="PF07731"/>
    </source>
</evidence>
<evidence type="ECO:0000256" key="1">
    <source>
        <dbReference type="ARBA" id="ARBA00022723"/>
    </source>
</evidence>
<organism evidence="4 5">
    <name type="scientific">Streptomyces racemochromogenes</name>
    <dbReference type="NCBI Taxonomy" id="67353"/>
    <lineage>
        <taxon>Bacteria</taxon>
        <taxon>Bacillati</taxon>
        <taxon>Actinomycetota</taxon>
        <taxon>Actinomycetes</taxon>
        <taxon>Kitasatosporales</taxon>
        <taxon>Streptomycetaceae</taxon>
        <taxon>Streptomyces</taxon>
    </lineage>
</organism>
<dbReference type="SUPFAM" id="SSF49503">
    <property type="entry name" value="Cupredoxins"/>
    <property type="match status" value="1"/>
</dbReference>
<evidence type="ECO:0000313" key="5">
    <source>
        <dbReference type="Proteomes" id="UP001610631"/>
    </source>
</evidence>
<name>A0ABW7PLH4_9ACTN</name>
<keyword evidence="5" id="KW-1185">Reference proteome</keyword>
<evidence type="ECO:0000256" key="2">
    <source>
        <dbReference type="SAM" id="MobiDB-lite"/>
    </source>
</evidence>
<dbReference type="InterPro" id="IPR011706">
    <property type="entry name" value="Cu-oxidase_C"/>
</dbReference>
<gene>
    <name evidence="4" type="ORF">WDV06_29845</name>
</gene>
<feature type="domain" description="Plastocyanin-like" evidence="3">
    <location>
        <begin position="7"/>
        <end position="68"/>
    </location>
</feature>
<reference evidence="4 5" key="1">
    <citation type="submission" date="2024-03" db="EMBL/GenBank/DDBJ databases">
        <title>Whole genome sequencing of Streptomyces racemochromogenes, to identify antimicrobial biosynthetic gene clusters.</title>
        <authorList>
            <person name="Suryawanshi P."/>
            <person name="Krishnaraj P.U."/>
            <person name="Arun Y.P."/>
            <person name="Suryawanshi M.P."/>
            <person name="Rakshit O."/>
        </authorList>
    </citation>
    <scope>NUCLEOTIDE SEQUENCE [LARGE SCALE GENOMIC DNA]</scope>
    <source>
        <strain evidence="4 5">AUDT626</strain>
    </source>
</reference>
<sequence length="69" mass="7949">MRCAQLQVTARGNRPPQPKDSGWKDTVDVRPYGTVEALVRFTGYRGRYMIHCHNLEHEDMAMMANIQVT</sequence>
<accession>A0ABW7PLH4</accession>
<protein>
    <submittedName>
        <fullName evidence="4">Multicopper oxidase domain-containing protein</fullName>
    </submittedName>
</protein>
<dbReference type="RefSeq" id="WP_395512918.1">
    <property type="nucleotide sequence ID" value="NZ_JBBDHD010000117.1"/>
</dbReference>